<dbReference type="PROSITE" id="PS51194">
    <property type="entry name" value="HELICASE_CTER"/>
    <property type="match status" value="1"/>
</dbReference>
<dbReference type="AlphaFoldDB" id="A0A6V7TU54"/>
<feature type="transmembrane region" description="Helical" evidence="1">
    <location>
        <begin position="144"/>
        <end position="160"/>
    </location>
</feature>
<accession>A0A6V7TU54</accession>
<keyword evidence="1" id="KW-1133">Transmembrane helix</keyword>
<evidence type="ECO:0000256" key="1">
    <source>
        <dbReference type="SAM" id="Phobius"/>
    </source>
</evidence>
<keyword evidence="1" id="KW-0812">Transmembrane</keyword>
<evidence type="ECO:0000259" key="2">
    <source>
        <dbReference type="PROSITE" id="PS51194"/>
    </source>
</evidence>
<dbReference type="InterPro" id="IPR027417">
    <property type="entry name" value="P-loop_NTPase"/>
</dbReference>
<sequence length="163" mass="18899">MFSATHDKNVVGLVEDFLKYDHVKLTVINPPNIEQHVYWVEENEKYDLLKQVLNEIITDDTKIVVFANMKRTCDELQTNLVADGYKNCLVFHAGVEGGQATRKETLEKFTKGEIRLVIATDLLARGVDIEDITHVINYDAPQCLYFLFFFFIVYSWVFSLERV</sequence>
<name>A0A6V7TU54_MELEN</name>
<dbReference type="Pfam" id="PF00271">
    <property type="entry name" value="Helicase_C"/>
    <property type="match status" value="1"/>
</dbReference>
<proteinExistence type="predicted"/>
<dbReference type="SMART" id="SM00490">
    <property type="entry name" value="HELICc"/>
    <property type="match status" value="1"/>
</dbReference>
<dbReference type="Gene3D" id="3.40.50.300">
    <property type="entry name" value="P-loop containing nucleotide triphosphate hydrolases"/>
    <property type="match status" value="1"/>
</dbReference>
<evidence type="ECO:0000313" key="4">
    <source>
        <dbReference type="Proteomes" id="UP000580250"/>
    </source>
</evidence>
<gene>
    <name evidence="3" type="ORF">MENT_LOCUS4211</name>
</gene>
<dbReference type="InterPro" id="IPR001650">
    <property type="entry name" value="Helicase_C-like"/>
</dbReference>
<reference evidence="3 4" key="1">
    <citation type="submission" date="2020-08" db="EMBL/GenBank/DDBJ databases">
        <authorList>
            <person name="Koutsovoulos G."/>
            <person name="Danchin GJ E."/>
        </authorList>
    </citation>
    <scope>NUCLEOTIDE SEQUENCE [LARGE SCALE GENOMIC DNA]</scope>
</reference>
<feature type="domain" description="Helicase C-terminal" evidence="2">
    <location>
        <begin position="48"/>
        <end position="163"/>
    </location>
</feature>
<dbReference type="SUPFAM" id="SSF52540">
    <property type="entry name" value="P-loop containing nucleoside triphosphate hydrolases"/>
    <property type="match status" value="1"/>
</dbReference>
<organism evidence="3 4">
    <name type="scientific">Meloidogyne enterolobii</name>
    <name type="common">Root-knot nematode worm</name>
    <name type="synonym">Meloidogyne mayaguensis</name>
    <dbReference type="NCBI Taxonomy" id="390850"/>
    <lineage>
        <taxon>Eukaryota</taxon>
        <taxon>Metazoa</taxon>
        <taxon>Ecdysozoa</taxon>
        <taxon>Nematoda</taxon>
        <taxon>Chromadorea</taxon>
        <taxon>Rhabditida</taxon>
        <taxon>Tylenchina</taxon>
        <taxon>Tylenchomorpha</taxon>
        <taxon>Tylenchoidea</taxon>
        <taxon>Meloidogynidae</taxon>
        <taxon>Meloidogyninae</taxon>
        <taxon>Meloidogyne</taxon>
    </lineage>
</organism>
<dbReference type="PANTHER" id="PTHR47958">
    <property type="entry name" value="ATP-DEPENDENT RNA HELICASE DBP3"/>
    <property type="match status" value="1"/>
</dbReference>
<evidence type="ECO:0000313" key="3">
    <source>
        <dbReference type="EMBL" id="CAD2134002.1"/>
    </source>
</evidence>
<keyword evidence="1" id="KW-0472">Membrane</keyword>
<dbReference type="OrthoDB" id="5872014at2759"/>
<protein>
    <recommendedName>
        <fullName evidence="2">Helicase C-terminal domain-containing protein</fullName>
    </recommendedName>
</protein>
<dbReference type="EMBL" id="CAJEWN010000014">
    <property type="protein sequence ID" value="CAD2134002.1"/>
    <property type="molecule type" value="Genomic_DNA"/>
</dbReference>
<dbReference type="CDD" id="cd18787">
    <property type="entry name" value="SF2_C_DEAD"/>
    <property type="match status" value="1"/>
</dbReference>
<dbReference type="Proteomes" id="UP000580250">
    <property type="component" value="Unassembled WGS sequence"/>
</dbReference>
<comment type="caution">
    <text evidence="3">The sequence shown here is derived from an EMBL/GenBank/DDBJ whole genome shotgun (WGS) entry which is preliminary data.</text>
</comment>